<proteinExistence type="predicted"/>
<feature type="transmembrane region" description="Helical" evidence="1">
    <location>
        <begin position="202"/>
        <end position="222"/>
    </location>
</feature>
<name>A0A2T2XJH6_9FIRM</name>
<evidence type="ECO:0000256" key="1">
    <source>
        <dbReference type="SAM" id="Phobius"/>
    </source>
</evidence>
<gene>
    <name evidence="2" type="ORF">C7B46_04205</name>
</gene>
<reference evidence="2 3" key="1">
    <citation type="journal article" date="2014" name="BMC Genomics">
        <title>Comparison of environmental and isolate Sulfobacillus genomes reveals diverse carbon, sulfur, nitrogen, and hydrogen metabolisms.</title>
        <authorList>
            <person name="Justice N.B."/>
            <person name="Norman A."/>
            <person name="Brown C.T."/>
            <person name="Singh A."/>
            <person name="Thomas B.C."/>
            <person name="Banfield J.F."/>
        </authorList>
    </citation>
    <scope>NUCLEOTIDE SEQUENCE [LARGE SCALE GENOMIC DNA]</scope>
    <source>
        <strain evidence="2">AMDSBA4</strain>
    </source>
</reference>
<dbReference type="AlphaFoldDB" id="A0A2T2XJH6"/>
<keyword evidence="1" id="KW-0472">Membrane</keyword>
<accession>A0A2T2XJH6</accession>
<feature type="transmembrane region" description="Helical" evidence="1">
    <location>
        <begin position="243"/>
        <end position="266"/>
    </location>
</feature>
<organism evidence="2 3">
    <name type="scientific">Sulfobacillus benefaciens</name>
    <dbReference type="NCBI Taxonomy" id="453960"/>
    <lineage>
        <taxon>Bacteria</taxon>
        <taxon>Bacillati</taxon>
        <taxon>Bacillota</taxon>
        <taxon>Clostridia</taxon>
        <taxon>Eubacteriales</taxon>
        <taxon>Clostridiales Family XVII. Incertae Sedis</taxon>
        <taxon>Sulfobacillus</taxon>
    </lineage>
</organism>
<keyword evidence="1" id="KW-1133">Transmembrane helix</keyword>
<feature type="transmembrane region" description="Helical" evidence="1">
    <location>
        <begin position="116"/>
        <end position="136"/>
    </location>
</feature>
<feature type="transmembrane region" description="Helical" evidence="1">
    <location>
        <begin position="12"/>
        <end position="40"/>
    </location>
</feature>
<feature type="transmembrane region" description="Helical" evidence="1">
    <location>
        <begin position="157"/>
        <end position="178"/>
    </location>
</feature>
<dbReference type="Proteomes" id="UP000242972">
    <property type="component" value="Unassembled WGS sequence"/>
</dbReference>
<evidence type="ECO:0000313" key="3">
    <source>
        <dbReference type="Proteomes" id="UP000242972"/>
    </source>
</evidence>
<evidence type="ECO:0000313" key="2">
    <source>
        <dbReference type="EMBL" id="PSR34646.1"/>
    </source>
</evidence>
<dbReference type="EMBL" id="PXYW01000007">
    <property type="protein sequence ID" value="PSR34646.1"/>
    <property type="molecule type" value="Genomic_DNA"/>
</dbReference>
<sequence length="270" mass="30902">MKTLYRQLPMWIILLCSIAILYTAGTKFPNLWAVAVQYWWSRIVPLVFPSLLMAEIMIQLLPGRTGIQAWMRSVASFPLVGAMRRCDHAASNSSSPSLYQDLVWSNCYNPLLFTPLARGMFLDLCLLVAAWLTIAIRGGPLFPTRRTPTMSIRWRSAALDAMNWATILLAEIMVSRIVRLPSWHWLYQILVDPFPSPSPHPLLNVFMLATNGVIMLVPLLLYAARLRLSWQRIAIDRLIQAGWATLICWVLLSFLPQFHPIVFYVVHDLR</sequence>
<comment type="caution">
    <text evidence="2">The sequence shown here is derived from an EMBL/GenBank/DDBJ whole genome shotgun (WGS) entry which is preliminary data.</text>
</comment>
<protein>
    <submittedName>
        <fullName evidence="2">Uncharacterized protein</fullName>
    </submittedName>
</protein>
<keyword evidence="1" id="KW-0812">Transmembrane</keyword>